<gene>
    <name evidence="1" type="ORF">BS101_02725</name>
</gene>
<sequence length="470" mass="55434">MKHLDREKKMLFKNLPENFFTPLSCKNKNIYWDCIYILYSIMNSRLSFGIERELVIDELQDYFDSYVSDIVEDDITVAGSRDKANLFIRKLIDYGWLTNETTYSHVQLIHFNDYAVEIVKTLDRIVNNTKLEYQGYIYTIYTLIHSTSESKGILLNQIFENTDKLITGLKTLNSNIKKYIDELTKYSTVAEIMDILFNDYRANIIDKAYHRLKTSDNVSKFRPEIVEALEDYMKDEEFIKIAAKEISEIKELSSEESMERVRDILRELVDAFHNIDFIIEEIDSKNSQYQRSSINRAKFLLSNSEDLSGQIKDILIYMSEEIAGCDISLNSIYSLDYVENLFKIYSQGFVDEASFYAPVEGKKYFKPEALVDITVDSRRRKQKLHSMKNKLENSMNTRNIEKYVAKILGIKEVMLASAMPLNNIEDFIKIIYVRLYGQRKRVSYRIVNKDEVNIKGYKFRDFEIWRLKDY</sequence>
<organism evidence="1 2">
    <name type="scientific">Clostridium kluyveri</name>
    <dbReference type="NCBI Taxonomy" id="1534"/>
    <lineage>
        <taxon>Bacteria</taxon>
        <taxon>Bacillati</taxon>
        <taxon>Bacillota</taxon>
        <taxon>Clostridia</taxon>
        <taxon>Eubacteriales</taxon>
        <taxon>Clostridiaceae</taxon>
        <taxon>Clostridium</taxon>
    </lineage>
</organism>
<name>A0A1L5F429_CLOKL</name>
<proteinExistence type="predicted"/>
<accession>A0A1L5F429</accession>
<protein>
    <submittedName>
        <fullName evidence="1">Uncharacterized protein</fullName>
    </submittedName>
</protein>
<dbReference type="AlphaFoldDB" id="A0A1L5F429"/>
<dbReference type="Pfam" id="PF18982">
    <property type="entry name" value="JetA"/>
    <property type="match status" value="1"/>
</dbReference>
<dbReference type="EMBL" id="CP018335">
    <property type="protein sequence ID" value="APM37737.1"/>
    <property type="molecule type" value="Genomic_DNA"/>
</dbReference>
<reference evidence="1 2" key="1">
    <citation type="submission" date="2016-12" db="EMBL/GenBank/DDBJ databases">
        <title>Complete genome sequence of Clostridium kluyveri JZZ isolated from the pit mud of a Chinese flavor liquor-making factory.</title>
        <authorList>
            <person name="Wang Y."/>
        </authorList>
    </citation>
    <scope>NUCLEOTIDE SEQUENCE [LARGE SCALE GENOMIC DNA]</scope>
    <source>
        <strain evidence="1 2">JZZ</strain>
    </source>
</reference>
<evidence type="ECO:0000313" key="2">
    <source>
        <dbReference type="Proteomes" id="UP000184604"/>
    </source>
</evidence>
<dbReference type="InterPro" id="IPR043773">
    <property type="entry name" value="JetA"/>
</dbReference>
<dbReference type="Proteomes" id="UP000184604">
    <property type="component" value="Chromosome"/>
</dbReference>
<evidence type="ECO:0000313" key="1">
    <source>
        <dbReference type="EMBL" id="APM37737.1"/>
    </source>
</evidence>